<evidence type="ECO:0000313" key="3">
    <source>
        <dbReference type="Proteomes" id="UP000614460"/>
    </source>
</evidence>
<evidence type="ECO:0000313" key="2">
    <source>
        <dbReference type="EMBL" id="GGE24681.1"/>
    </source>
</evidence>
<dbReference type="RefSeq" id="WP_182499138.1">
    <property type="nucleotide sequence ID" value="NZ_BMKM01000005.1"/>
</dbReference>
<feature type="chain" id="PRO_5034915617" description="WG repeat-containing protein" evidence="1">
    <location>
        <begin position="19"/>
        <end position="356"/>
    </location>
</feature>
<sequence length="356" mass="41068">MKLLLILCAFLLPNVLFSQTSRNIKAFYNADSTQVGYHDQQGKVIIPLSLKPVSGIPSSFENIISVIEQNDQEDFDYYFLTKTGRKLGYDSLYFFDNVPDCENEGFIRFYDRENDMVGMLNAKGEIQIPAIYNDLGHVKNGFINALKGAQRKRDTPDDEHSYFVGGKSMLIDTNNQIIIEDFPYNDDLNFYQVSINGSIPEDSTWIKFNGIDGNTYGFMDYNKEFEQLFPKLFPLGITAEQLIANSYDSIAFWDDDQSKWVFEESPRFINRHVDKLKELFESVINGSKKFSIYKSSLNYFIFEGESYGRFLDQCGDSLDVKYPVITLSFYGEFPFAAESFEFLRTDDGYKLILVNF</sequence>
<dbReference type="AlphaFoldDB" id="A0A8H9G3K6"/>
<feature type="signal peptide" evidence="1">
    <location>
        <begin position="1"/>
        <end position="18"/>
    </location>
</feature>
<dbReference type="EMBL" id="BMKM01000005">
    <property type="protein sequence ID" value="GGE24681.1"/>
    <property type="molecule type" value="Genomic_DNA"/>
</dbReference>
<evidence type="ECO:0000256" key="1">
    <source>
        <dbReference type="SAM" id="SignalP"/>
    </source>
</evidence>
<dbReference type="Proteomes" id="UP000614460">
    <property type="component" value="Unassembled WGS sequence"/>
</dbReference>
<keyword evidence="3" id="KW-1185">Reference proteome</keyword>
<protein>
    <recommendedName>
        <fullName evidence="4">WG repeat-containing protein</fullName>
    </recommendedName>
</protein>
<gene>
    <name evidence="2" type="ORF">GCM10011516_22910</name>
</gene>
<proteinExistence type="predicted"/>
<reference evidence="2" key="2">
    <citation type="submission" date="2020-09" db="EMBL/GenBank/DDBJ databases">
        <authorList>
            <person name="Sun Q."/>
            <person name="Zhou Y."/>
        </authorList>
    </citation>
    <scope>NUCLEOTIDE SEQUENCE</scope>
    <source>
        <strain evidence="2">CGMCC 1.15966</strain>
    </source>
</reference>
<comment type="caution">
    <text evidence="2">The sequence shown here is derived from an EMBL/GenBank/DDBJ whole genome shotgun (WGS) entry which is preliminary data.</text>
</comment>
<accession>A0A8H9G3K6</accession>
<reference evidence="2" key="1">
    <citation type="journal article" date="2014" name="Int. J. Syst. Evol. Microbiol.">
        <title>Complete genome sequence of Corynebacterium casei LMG S-19264T (=DSM 44701T), isolated from a smear-ripened cheese.</title>
        <authorList>
            <consortium name="US DOE Joint Genome Institute (JGI-PGF)"/>
            <person name="Walter F."/>
            <person name="Albersmeier A."/>
            <person name="Kalinowski J."/>
            <person name="Ruckert C."/>
        </authorList>
    </citation>
    <scope>NUCLEOTIDE SEQUENCE</scope>
    <source>
        <strain evidence="2">CGMCC 1.15966</strain>
    </source>
</reference>
<keyword evidence="1" id="KW-0732">Signal</keyword>
<evidence type="ECO:0008006" key="4">
    <source>
        <dbReference type="Google" id="ProtNLM"/>
    </source>
</evidence>
<name>A0A8H9G3K6_9SPHI</name>
<organism evidence="2 3">
    <name type="scientific">Sphingobacterium cellulitidis</name>
    <dbReference type="NCBI Taxonomy" id="1768011"/>
    <lineage>
        <taxon>Bacteria</taxon>
        <taxon>Pseudomonadati</taxon>
        <taxon>Bacteroidota</taxon>
        <taxon>Sphingobacteriia</taxon>
        <taxon>Sphingobacteriales</taxon>
        <taxon>Sphingobacteriaceae</taxon>
        <taxon>Sphingobacterium</taxon>
    </lineage>
</organism>